<protein>
    <recommendedName>
        <fullName evidence="6">Leucine zipper homeobox-associated domain-containing protein</fullName>
    </recommendedName>
</protein>
<dbReference type="GO" id="GO:0005634">
    <property type="term" value="C:nucleus"/>
    <property type="evidence" value="ECO:0007669"/>
    <property type="project" value="UniProtKB-SubCell"/>
</dbReference>
<feature type="domain" description="Leucine zipper homeobox-associated" evidence="6">
    <location>
        <begin position="238"/>
        <end position="281"/>
    </location>
</feature>
<feature type="region of interest" description="Disordered" evidence="5">
    <location>
        <begin position="186"/>
        <end position="216"/>
    </location>
</feature>
<feature type="compositionally biased region" description="Low complexity" evidence="5">
    <location>
        <begin position="81"/>
        <end position="94"/>
    </location>
</feature>
<organism evidence="7 8">
    <name type="scientific">Psophocarpus tetragonolobus</name>
    <name type="common">Winged bean</name>
    <name type="synonym">Dolichos tetragonolobus</name>
    <dbReference type="NCBI Taxonomy" id="3891"/>
    <lineage>
        <taxon>Eukaryota</taxon>
        <taxon>Viridiplantae</taxon>
        <taxon>Streptophyta</taxon>
        <taxon>Embryophyta</taxon>
        <taxon>Tracheophyta</taxon>
        <taxon>Spermatophyta</taxon>
        <taxon>Magnoliopsida</taxon>
        <taxon>eudicotyledons</taxon>
        <taxon>Gunneridae</taxon>
        <taxon>Pentapetalae</taxon>
        <taxon>rosids</taxon>
        <taxon>fabids</taxon>
        <taxon>Fabales</taxon>
        <taxon>Fabaceae</taxon>
        <taxon>Papilionoideae</taxon>
        <taxon>50 kb inversion clade</taxon>
        <taxon>NPAAA clade</taxon>
        <taxon>indigoferoid/millettioid clade</taxon>
        <taxon>Phaseoleae</taxon>
        <taxon>Psophocarpus</taxon>
    </lineage>
</organism>
<evidence type="ECO:0000256" key="2">
    <source>
        <dbReference type="ARBA" id="ARBA00023015"/>
    </source>
</evidence>
<feature type="region of interest" description="Disordered" evidence="5">
    <location>
        <begin position="333"/>
        <end position="352"/>
    </location>
</feature>
<gene>
    <name evidence="7" type="ORF">VNO78_06758</name>
</gene>
<proteinExistence type="predicted"/>
<evidence type="ECO:0000259" key="6">
    <source>
        <dbReference type="SMART" id="SM00340"/>
    </source>
</evidence>
<feature type="coiled-coil region" evidence="4">
    <location>
        <begin position="244"/>
        <end position="274"/>
    </location>
</feature>
<dbReference type="SMART" id="SM00340">
    <property type="entry name" value="HALZ"/>
    <property type="match status" value="1"/>
</dbReference>
<evidence type="ECO:0000313" key="8">
    <source>
        <dbReference type="Proteomes" id="UP001386955"/>
    </source>
</evidence>
<dbReference type="Pfam" id="PF02183">
    <property type="entry name" value="HALZ"/>
    <property type="match status" value="1"/>
</dbReference>
<comment type="caution">
    <text evidence="7">The sequence shown here is derived from an EMBL/GenBank/DDBJ whole genome shotgun (WGS) entry which is preliminary data.</text>
</comment>
<dbReference type="InterPro" id="IPR003106">
    <property type="entry name" value="Leu_zip_homeo"/>
</dbReference>
<comment type="subcellular location">
    <subcellularLocation>
        <location evidence="1">Nucleus</location>
    </subcellularLocation>
</comment>
<evidence type="ECO:0000313" key="7">
    <source>
        <dbReference type="EMBL" id="KAK7405453.1"/>
    </source>
</evidence>
<dbReference type="PANTHER" id="PTHR45714:SF39">
    <property type="entry name" value="HOMEOBOX-LEUCINE ZIPPER PROTEIN HAT14"/>
    <property type="match status" value="1"/>
</dbReference>
<evidence type="ECO:0000256" key="3">
    <source>
        <dbReference type="ARBA" id="ARBA00023163"/>
    </source>
</evidence>
<dbReference type="GO" id="GO:0006355">
    <property type="term" value="P:regulation of DNA-templated transcription"/>
    <property type="evidence" value="ECO:0007669"/>
    <property type="project" value="InterPro"/>
</dbReference>
<name>A0AAN9T207_PSOTE</name>
<feature type="region of interest" description="Disordered" evidence="5">
    <location>
        <begin position="74"/>
        <end position="94"/>
    </location>
</feature>
<dbReference type="InterPro" id="IPR050762">
    <property type="entry name" value="HD-ZIP_Homeobox_LZ_Class_II"/>
</dbReference>
<reference evidence="7 8" key="1">
    <citation type="submission" date="2024-01" db="EMBL/GenBank/DDBJ databases">
        <title>The genomes of 5 underutilized Papilionoideae crops provide insights into root nodulation and disease resistanc.</title>
        <authorList>
            <person name="Jiang F."/>
        </authorList>
    </citation>
    <scope>NUCLEOTIDE SEQUENCE [LARGE SCALE GENOMIC DNA]</scope>
    <source>
        <strain evidence="7">DUOXIRENSHENG_FW03</strain>
        <tissue evidence="7">Leaves</tissue>
    </source>
</reference>
<feature type="compositionally biased region" description="Polar residues" evidence="5">
    <location>
        <begin position="342"/>
        <end position="352"/>
    </location>
</feature>
<dbReference type="GO" id="GO:0043565">
    <property type="term" value="F:sequence-specific DNA binding"/>
    <property type="evidence" value="ECO:0007669"/>
    <property type="project" value="InterPro"/>
</dbReference>
<accession>A0AAN9T207</accession>
<keyword evidence="3" id="KW-0804">Transcription</keyword>
<evidence type="ECO:0000256" key="1">
    <source>
        <dbReference type="ARBA" id="ARBA00004123"/>
    </source>
</evidence>
<dbReference type="PANTHER" id="PTHR45714">
    <property type="entry name" value="HOMEOBOX-LEUCINE ZIPPER PROTEIN HAT14"/>
    <property type="match status" value="1"/>
</dbReference>
<keyword evidence="4" id="KW-0175">Coiled coil</keyword>
<dbReference type="Proteomes" id="UP001386955">
    <property type="component" value="Unassembled WGS sequence"/>
</dbReference>
<evidence type="ECO:0000256" key="5">
    <source>
        <dbReference type="SAM" id="MobiDB-lite"/>
    </source>
</evidence>
<evidence type="ECO:0000256" key="4">
    <source>
        <dbReference type="SAM" id="Coils"/>
    </source>
</evidence>
<dbReference type="EMBL" id="JAYMYS010000002">
    <property type="protein sequence ID" value="KAK7405453.1"/>
    <property type="molecule type" value="Genomic_DNA"/>
</dbReference>
<sequence>MDLGLTLGHTSRPFRFMEKPHEDSNQLGLSFNTTLSIGPLVTKQIDQHHEQEEIPIPNQKHIDNSHNHYTIEEDHHDEATSELSSLVSSSPKDTNNTVLQLDLLPLTPADAPLNPPFNFFSWDPLLENEGRSSRGLEVNKVVPAAVVTVAMTAVEEVVVSPSSNSAAATFQMDLCMFSRGRSMSGEDVDERQMGCCRGSDEDENSGSGSTRKKLRLSKEQSAFLEESFKEHNTLSPLKQKEMDCEYLKKCCETLREENRRLQKELQELRVLKTLDPFCMHMPATTLTMCPSCERMATNSNTTTSPSSTVVTAKTIHHEPVTSKVIEFQIGRPKFYDPHPQKSHQPTTLKNLE</sequence>
<keyword evidence="8" id="KW-1185">Reference proteome</keyword>
<keyword evidence="2" id="KW-0805">Transcription regulation</keyword>
<dbReference type="AlphaFoldDB" id="A0AAN9T207"/>